<gene>
    <name evidence="6" type="ORF">SAMN02982919_02624</name>
</gene>
<evidence type="ECO:0000313" key="6">
    <source>
        <dbReference type="EMBL" id="SER58046.1"/>
    </source>
</evidence>
<dbReference type="SUPFAM" id="SSF160246">
    <property type="entry name" value="EspE N-terminal domain-like"/>
    <property type="match status" value="1"/>
</dbReference>
<organism evidence="6 7">
    <name type="scientific">Giesbergeria anulus</name>
    <dbReference type="NCBI Taxonomy" id="180197"/>
    <lineage>
        <taxon>Bacteria</taxon>
        <taxon>Pseudomonadati</taxon>
        <taxon>Pseudomonadota</taxon>
        <taxon>Betaproteobacteria</taxon>
        <taxon>Burkholderiales</taxon>
        <taxon>Comamonadaceae</taxon>
        <taxon>Giesbergeria</taxon>
    </lineage>
</organism>
<dbReference type="GO" id="GO:0005524">
    <property type="term" value="F:ATP binding"/>
    <property type="evidence" value="ECO:0007669"/>
    <property type="project" value="UniProtKB-KW"/>
</dbReference>
<keyword evidence="2" id="KW-0547">Nucleotide-binding</keyword>
<comment type="similarity">
    <text evidence="1">Belongs to the GSP E family.</text>
</comment>
<dbReference type="InterPro" id="IPR001482">
    <property type="entry name" value="T2SS/T4SS_dom"/>
</dbReference>
<dbReference type="Pfam" id="PF00437">
    <property type="entry name" value="T2SSE"/>
    <property type="match status" value="1"/>
</dbReference>
<dbReference type="Proteomes" id="UP000199766">
    <property type="component" value="Unassembled WGS sequence"/>
</dbReference>
<dbReference type="PANTHER" id="PTHR30258:SF2">
    <property type="entry name" value="COMG OPERON PROTEIN 1"/>
    <property type="match status" value="1"/>
</dbReference>
<dbReference type="GO" id="GO:0016887">
    <property type="term" value="F:ATP hydrolysis activity"/>
    <property type="evidence" value="ECO:0007669"/>
    <property type="project" value="TreeGrafter"/>
</dbReference>
<dbReference type="InterPro" id="IPR027417">
    <property type="entry name" value="P-loop_NTPase"/>
</dbReference>
<name>A0A1H9QBX9_9BURK</name>
<sequence length="791" mass="86977">MGQATPAALDEGAFFRALQHLSNRIHNTERIEQIMVDLAQPICDLFGADRITIYTVAEDGSYIVSCIKTGLQTIRSIRLRINNNSVAGYVALKRQLVNVADAHDAAALLRIAPDLNFQPEVDRRSGYLTRQLLTAPIVQDSTLYGVLQLINTRSGAPFSHAAEQGVAELCQTLAIAFKHRGQPLSLPTSAAPATTGHPPASPPGSMRYQWLVQQGHITAPDLAQCLQQAREVGLPGEAMLLQKGVAVAAMGASLAAFFGVPYVGFEPQRLRIESLHGALKREFLLAQGWVPLEEGHNGLQVMCLDPEAVQSARIVGQVFPQAHPIDYVVTTRQEFLQTLDQLYPSQTDTSVDRMLADLSDITPDDSVDDSILVSAAADNELVKLVNRIILDAYQQGASDIHIEPLPGKEKTQIRFRIDGGLRPYIEIPAAYRAPLVTRIKIMCDLDISERRKPQDGKIQFRRFGPLDIELRVATIASMGGVEDVVLRLLRGGEPLPLEQLNLSAHNLQRLISTITKPYGLFYVCGPTGSGKTTTLHSILKHLNTPDTKIWTAEDPVEITQRGLRQVQINKKAGVDFATVMRAFLRLDPDIIMVGESRDLETVSMGIEASLTGHLVFSTLHTNSAPESIVRLLDMGMDPFNFADALLGVLAQRLARKLCSCKQSYLPDEAELAACAHEYLHTSTEAQPEPQQREALLQSWRSQYGDAQGQLHLYRPVGCDKCQGSGYKGRVALHELLVADDAIKEHIQLRSRVAQLLQSCLASGMRTLKMDGIEKALQGLTDLRQVRLVCIK</sequence>
<accession>A0A1H9QBX9</accession>
<evidence type="ECO:0000256" key="2">
    <source>
        <dbReference type="ARBA" id="ARBA00022741"/>
    </source>
</evidence>
<dbReference type="InterPro" id="IPR007831">
    <property type="entry name" value="T2SS_GspE_N"/>
</dbReference>
<dbReference type="CDD" id="cd01129">
    <property type="entry name" value="PulE-GspE-like"/>
    <property type="match status" value="1"/>
</dbReference>
<dbReference type="OrthoDB" id="5790493at2"/>
<dbReference type="Gene3D" id="3.30.450.40">
    <property type="match status" value="1"/>
</dbReference>
<dbReference type="Pfam" id="PF01590">
    <property type="entry name" value="GAF"/>
    <property type="match status" value="1"/>
</dbReference>
<dbReference type="PANTHER" id="PTHR30258">
    <property type="entry name" value="TYPE II SECRETION SYSTEM PROTEIN GSPE-RELATED"/>
    <property type="match status" value="1"/>
</dbReference>
<evidence type="ECO:0000256" key="3">
    <source>
        <dbReference type="ARBA" id="ARBA00022840"/>
    </source>
</evidence>
<evidence type="ECO:0000259" key="5">
    <source>
        <dbReference type="SMART" id="SM00382"/>
    </source>
</evidence>
<dbReference type="AlphaFoldDB" id="A0A1H9QBX9"/>
<dbReference type="SMART" id="SM00382">
    <property type="entry name" value="AAA"/>
    <property type="match status" value="1"/>
</dbReference>
<dbReference type="SUPFAM" id="SSF55781">
    <property type="entry name" value="GAF domain-like"/>
    <property type="match status" value="1"/>
</dbReference>
<evidence type="ECO:0000259" key="4">
    <source>
        <dbReference type="SMART" id="SM00065"/>
    </source>
</evidence>
<proteinExistence type="inferred from homology"/>
<evidence type="ECO:0000313" key="7">
    <source>
        <dbReference type="Proteomes" id="UP000199766"/>
    </source>
</evidence>
<keyword evidence="7" id="KW-1185">Reference proteome</keyword>
<feature type="domain" description="GAF" evidence="4">
    <location>
        <begin position="30"/>
        <end position="187"/>
    </location>
</feature>
<dbReference type="InterPro" id="IPR037257">
    <property type="entry name" value="T2SS_E_N_sf"/>
</dbReference>
<evidence type="ECO:0000256" key="1">
    <source>
        <dbReference type="ARBA" id="ARBA00006611"/>
    </source>
</evidence>
<feature type="domain" description="AAA+ ATPase" evidence="5">
    <location>
        <begin position="517"/>
        <end position="652"/>
    </location>
</feature>
<dbReference type="Gene3D" id="3.40.50.300">
    <property type="entry name" value="P-loop containing nucleotide triphosphate hydrolases"/>
    <property type="match status" value="1"/>
</dbReference>
<keyword evidence="3" id="KW-0067">ATP-binding</keyword>
<dbReference type="GO" id="GO:0005886">
    <property type="term" value="C:plasma membrane"/>
    <property type="evidence" value="ECO:0007669"/>
    <property type="project" value="TreeGrafter"/>
</dbReference>
<dbReference type="InterPro" id="IPR003018">
    <property type="entry name" value="GAF"/>
</dbReference>
<protein>
    <submittedName>
        <fullName evidence="6">Type II secretory pathway ATPase GspE/PulE or T4P pilus assembly pathway ATPase PilB</fullName>
    </submittedName>
</protein>
<dbReference type="EMBL" id="FOGD01000010">
    <property type="protein sequence ID" value="SER58046.1"/>
    <property type="molecule type" value="Genomic_DNA"/>
</dbReference>
<dbReference type="InterPro" id="IPR003593">
    <property type="entry name" value="AAA+_ATPase"/>
</dbReference>
<dbReference type="Pfam" id="PF05157">
    <property type="entry name" value="MshEN"/>
    <property type="match status" value="1"/>
</dbReference>
<dbReference type="STRING" id="180197.SAMN02982919_02624"/>
<reference evidence="6 7" key="1">
    <citation type="submission" date="2016-10" db="EMBL/GenBank/DDBJ databases">
        <authorList>
            <person name="de Groot N.N."/>
        </authorList>
    </citation>
    <scope>NUCLEOTIDE SEQUENCE [LARGE SCALE GENOMIC DNA]</scope>
    <source>
        <strain evidence="6 7">ATCC 35958</strain>
    </source>
</reference>
<dbReference type="SUPFAM" id="SSF52540">
    <property type="entry name" value="P-loop containing nucleoside triphosphate hydrolases"/>
    <property type="match status" value="1"/>
</dbReference>
<dbReference type="InterPro" id="IPR029016">
    <property type="entry name" value="GAF-like_dom_sf"/>
</dbReference>
<dbReference type="SMART" id="SM00065">
    <property type="entry name" value="GAF"/>
    <property type="match status" value="1"/>
</dbReference>
<dbReference type="Gene3D" id="3.30.450.90">
    <property type="match status" value="1"/>
</dbReference>